<evidence type="ECO:0000313" key="3">
    <source>
        <dbReference type="Proteomes" id="UP000002499"/>
    </source>
</evidence>
<proteinExistence type="predicted"/>
<evidence type="ECO:0000313" key="2">
    <source>
        <dbReference type="EMBL" id="EFY93346.1"/>
    </source>
</evidence>
<reference evidence="2 3" key="1">
    <citation type="journal article" date="2011" name="PLoS Genet.">
        <title>Genome sequencing and comparative transcriptomics of the model entomopathogenic fungi Metarhizium anisopliae and M. acridum.</title>
        <authorList>
            <person name="Gao Q."/>
            <person name="Jin K."/>
            <person name="Ying S.H."/>
            <person name="Zhang Y."/>
            <person name="Xiao G."/>
            <person name="Shang Y."/>
            <person name="Duan Z."/>
            <person name="Hu X."/>
            <person name="Xie X.Q."/>
            <person name="Zhou G."/>
            <person name="Peng G."/>
            <person name="Luo Z."/>
            <person name="Huang W."/>
            <person name="Wang B."/>
            <person name="Fang W."/>
            <person name="Wang S."/>
            <person name="Zhong Y."/>
            <person name="Ma L.J."/>
            <person name="St Leger R.J."/>
            <person name="Zhao G.P."/>
            <person name="Pei Y."/>
            <person name="Feng M.G."/>
            <person name="Xia Y."/>
            <person name="Wang C."/>
        </authorList>
    </citation>
    <scope>NUCLEOTIDE SEQUENCE [LARGE SCALE GENOMIC DNA]</scope>
    <source>
        <strain evidence="2 3">CQMa 102</strain>
    </source>
</reference>
<evidence type="ECO:0000256" key="1">
    <source>
        <dbReference type="SAM" id="MobiDB-lite"/>
    </source>
</evidence>
<dbReference type="Proteomes" id="UP000002499">
    <property type="component" value="Unassembled WGS sequence"/>
</dbReference>
<dbReference type="OrthoDB" id="422736at2759"/>
<organism evidence="3">
    <name type="scientific">Metarhizium acridum (strain CQMa 102)</name>
    <dbReference type="NCBI Taxonomy" id="655827"/>
    <lineage>
        <taxon>Eukaryota</taxon>
        <taxon>Fungi</taxon>
        <taxon>Dikarya</taxon>
        <taxon>Ascomycota</taxon>
        <taxon>Pezizomycotina</taxon>
        <taxon>Sordariomycetes</taxon>
        <taxon>Hypocreomycetidae</taxon>
        <taxon>Hypocreales</taxon>
        <taxon>Clavicipitaceae</taxon>
        <taxon>Metarhizium</taxon>
    </lineage>
</organism>
<dbReference type="EMBL" id="GL698471">
    <property type="protein sequence ID" value="EFY93346.1"/>
    <property type="molecule type" value="Genomic_DNA"/>
</dbReference>
<dbReference type="PANTHER" id="PTHR36587">
    <property type="entry name" value="EXPRESSION SITE-ASSOCIATED GENE 3 (ESAG3)-LIKE PROTEIN"/>
    <property type="match status" value="1"/>
</dbReference>
<protein>
    <submittedName>
        <fullName evidence="2">Uncharacterized protein</fullName>
    </submittedName>
</protein>
<dbReference type="PANTHER" id="PTHR36587:SF2">
    <property type="entry name" value="EXPRESSION SITE-ASSOCIATED GENE 3 (ESAG3)-LIKE PROTEIN"/>
    <property type="match status" value="1"/>
</dbReference>
<dbReference type="KEGG" id="maw:19244895"/>
<dbReference type="eggNOG" id="ENOG502SM1S">
    <property type="taxonomic scope" value="Eukaryota"/>
</dbReference>
<sequence length="443" mass="50475">MLTLYQQDRQDPVVAQRKSDYKPPTSKPDYLAKYDRDRVHLLVPANRADARMCRTLTSALINDYPSPTIINWETKEGDDSMNGYDMTTGKNWGVLKYLRNLPAEADQDLVIMVDAYDVIFQLPLDIALQRYEAVNVEANSRLSQQHGESQVLQYGLRQSIIMGAEKYCWPLDHRHPACWAVPPSPIPANAYGRQTDKGTATNRPRWLNSGTVMGPVGDLRRLYEWAHVLWMAYDTKGGDQDYFSNIYGRQELSRQRLRGSKEWLFGFGERFKEKNLIWPHMEKQHTDYHLGVDLTSTVFQLLNKAVGDMSPVVHRDSNDVEAKDRKHGTSAVYGSKFPFPDDLLASPMPKGTQIEASTNITWLDVTLLTNFHARSIPAILHYNGDVKSGADKAWPSQWWTGRGRDILRLRTSNPNFGIATDANKTLQWQDICGQFENKLIGPS</sequence>
<dbReference type="GeneID" id="19244895"/>
<dbReference type="InParanoid" id="E9DSI6"/>
<dbReference type="OMA" id="RGVWMHE"/>
<dbReference type="CDD" id="cd22997">
    <property type="entry name" value="GT_LH"/>
    <property type="match status" value="1"/>
</dbReference>
<dbReference type="AlphaFoldDB" id="E9DSI6"/>
<gene>
    <name evidence="2" type="ORF">MAC_00584</name>
</gene>
<feature type="region of interest" description="Disordered" evidence="1">
    <location>
        <begin position="1"/>
        <end position="27"/>
    </location>
</feature>
<name>E9DSI6_METAQ</name>
<accession>E9DSI6</accession>
<dbReference type="HOGENOM" id="CLU_020425_2_0_1"/>
<keyword evidence="3" id="KW-1185">Reference proteome</keyword>